<dbReference type="InParanoid" id="A0A0C3DHP4"/>
<organism evidence="1 2">
    <name type="scientific">Scleroderma citrinum Foug A</name>
    <dbReference type="NCBI Taxonomy" id="1036808"/>
    <lineage>
        <taxon>Eukaryota</taxon>
        <taxon>Fungi</taxon>
        <taxon>Dikarya</taxon>
        <taxon>Basidiomycota</taxon>
        <taxon>Agaricomycotina</taxon>
        <taxon>Agaricomycetes</taxon>
        <taxon>Agaricomycetidae</taxon>
        <taxon>Boletales</taxon>
        <taxon>Sclerodermatineae</taxon>
        <taxon>Sclerodermataceae</taxon>
        <taxon>Scleroderma</taxon>
    </lineage>
</organism>
<dbReference type="EMBL" id="KN822132">
    <property type="protein sequence ID" value="KIM55571.1"/>
    <property type="molecule type" value="Genomic_DNA"/>
</dbReference>
<reference evidence="2" key="2">
    <citation type="submission" date="2015-01" db="EMBL/GenBank/DDBJ databases">
        <title>Evolutionary Origins and Diversification of the Mycorrhizal Mutualists.</title>
        <authorList>
            <consortium name="DOE Joint Genome Institute"/>
            <consortium name="Mycorrhizal Genomics Consortium"/>
            <person name="Kohler A."/>
            <person name="Kuo A."/>
            <person name="Nagy L.G."/>
            <person name="Floudas D."/>
            <person name="Copeland A."/>
            <person name="Barry K.W."/>
            <person name="Cichocki N."/>
            <person name="Veneault-Fourrey C."/>
            <person name="LaButti K."/>
            <person name="Lindquist E.A."/>
            <person name="Lipzen A."/>
            <person name="Lundell T."/>
            <person name="Morin E."/>
            <person name="Murat C."/>
            <person name="Riley R."/>
            <person name="Ohm R."/>
            <person name="Sun H."/>
            <person name="Tunlid A."/>
            <person name="Henrissat B."/>
            <person name="Grigoriev I.V."/>
            <person name="Hibbett D.S."/>
            <person name="Martin F."/>
        </authorList>
    </citation>
    <scope>NUCLEOTIDE SEQUENCE [LARGE SCALE GENOMIC DNA]</scope>
    <source>
        <strain evidence="2">Foug A</strain>
    </source>
</reference>
<dbReference type="Proteomes" id="UP000053989">
    <property type="component" value="Unassembled WGS sequence"/>
</dbReference>
<accession>A0A0C3DHP4</accession>
<evidence type="ECO:0000313" key="1">
    <source>
        <dbReference type="EMBL" id="KIM55571.1"/>
    </source>
</evidence>
<reference evidence="1 2" key="1">
    <citation type="submission" date="2014-04" db="EMBL/GenBank/DDBJ databases">
        <authorList>
            <consortium name="DOE Joint Genome Institute"/>
            <person name="Kuo A."/>
            <person name="Kohler A."/>
            <person name="Nagy L.G."/>
            <person name="Floudas D."/>
            <person name="Copeland A."/>
            <person name="Barry K.W."/>
            <person name="Cichocki N."/>
            <person name="Veneault-Fourrey C."/>
            <person name="LaButti K."/>
            <person name="Lindquist E.A."/>
            <person name="Lipzen A."/>
            <person name="Lundell T."/>
            <person name="Morin E."/>
            <person name="Murat C."/>
            <person name="Sun H."/>
            <person name="Tunlid A."/>
            <person name="Henrissat B."/>
            <person name="Grigoriev I.V."/>
            <person name="Hibbett D.S."/>
            <person name="Martin F."/>
            <person name="Nordberg H.P."/>
            <person name="Cantor M.N."/>
            <person name="Hua S.X."/>
        </authorList>
    </citation>
    <scope>NUCLEOTIDE SEQUENCE [LARGE SCALE GENOMIC DNA]</scope>
    <source>
        <strain evidence="1 2">Foug A</strain>
    </source>
</reference>
<evidence type="ECO:0000313" key="2">
    <source>
        <dbReference type="Proteomes" id="UP000053989"/>
    </source>
</evidence>
<dbReference type="HOGENOM" id="CLU_2147335_0_0_1"/>
<proteinExistence type="predicted"/>
<protein>
    <submittedName>
        <fullName evidence="1">Uncharacterized protein</fullName>
    </submittedName>
</protein>
<name>A0A0C3DHP4_9AGAM</name>
<keyword evidence="2" id="KW-1185">Reference proteome</keyword>
<sequence>MDTQTPSATITYALLASYEGIDVHEYGECDYFVRSFSVLSGRAGYSVNIFSPTVISTRQVRTSTVAPRRSRRTVPHVFRVIRSQSLLGRMDVRPVVGPDKDSAEMPCGWVHL</sequence>
<gene>
    <name evidence="1" type="ORF">SCLCIDRAFT_1221048</name>
</gene>
<dbReference type="AlphaFoldDB" id="A0A0C3DHP4"/>